<name>A0ABQ0F2J3_APOSI</name>
<feature type="region of interest" description="Disordered" evidence="4">
    <location>
        <begin position="440"/>
        <end position="465"/>
    </location>
</feature>
<proteinExistence type="predicted"/>
<evidence type="ECO:0000259" key="5">
    <source>
        <dbReference type="Pfam" id="PF01576"/>
    </source>
</evidence>
<feature type="region of interest" description="Disordered" evidence="4">
    <location>
        <begin position="478"/>
        <end position="518"/>
    </location>
</feature>
<feature type="compositionally biased region" description="Basic and acidic residues" evidence="4">
    <location>
        <begin position="136"/>
        <end position="156"/>
    </location>
</feature>
<feature type="region of interest" description="Disordered" evidence="4">
    <location>
        <begin position="1"/>
        <end position="28"/>
    </location>
</feature>
<reference evidence="6 7" key="1">
    <citation type="submission" date="2024-08" db="EMBL/GenBank/DDBJ databases">
        <title>The draft genome of Apodemus speciosus.</title>
        <authorList>
            <person name="Nabeshima K."/>
            <person name="Suzuki S."/>
            <person name="Onuma M."/>
        </authorList>
    </citation>
    <scope>NUCLEOTIDE SEQUENCE [LARGE SCALE GENOMIC DNA]</scope>
    <source>
        <strain evidence="6">IB14-021</strain>
    </source>
</reference>
<gene>
    <name evidence="6" type="ORF">APTSU1_000873100</name>
</gene>
<dbReference type="Gene3D" id="6.10.250.2420">
    <property type="match status" value="1"/>
</dbReference>
<feature type="coiled-coil region" evidence="3">
    <location>
        <begin position="234"/>
        <end position="363"/>
    </location>
</feature>
<feature type="domain" description="Myosin tail" evidence="5">
    <location>
        <begin position="285"/>
        <end position="477"/>
    </location>
</feature>
<dbReference type="InterPro" id="IPR002928">
    <property type="entry name" value="Myosin_tail"/>
</dbReference>
<evidence type="ECO:0000313" key="7">
    <source>
        <dbReference type="Proteomes" id="UP001623349"/>
    </source>
</evidence>
<feature type="compositionally biased region" description="Pro residues" evidence="4">
    <location>
        <begin position="1"/>
        <end position="24"/>
    </location>
</feature>
<feature type="region of interest" description="Disordered" evidence="4">
    <location>
        <begin position="134"/>
        <end position="217"/>
    </location>
</feature>
<dbReference type="PANTHER" id="PTHR46292">
    <property type="entry name" value="COILED-COIL DOMAIN-CONTAINING PROTEIN 102A"/>
    <property type="match status" value="1"/>
</dbReference>
<dbReference type="Pfam" id="PF01576">
    <property type="entry name" value="Myosin_tail_1"/>
    <property type="match status" value="1"/>
</dbReference>
<evidence type="ECO:0000256" key="3">
    <source>
        <dbReference type="SAM" id="Coils"/>
    </source>
</evidence>
<evidence type="ECO:0000256" key="2">
    <source>
        <dbReference type="ARBA" id="ARBA00040149"/>
    </source>
</evidence>
<sequence length="518" mass="59386">MGPADSLPPTPPSGTPSPGPPPALPLTAPALLADGDWESREELRLRELEEARARALQMEKTMRWWSDCTANWREKWSKVRAERNRAREEVRQLRQRLDTLTKELAGARRERQEAQGECEARGRELARLRGACSVADKTHDGPEPEREHEPVRDIGAERSPGSQELDLVESLLKSRPEEPEGCWDTCSVAAGAPRVSSGRQDRNRLPWEDPASTEEDASKLTALRLRLDESQKVLLKEREDKLALSKNIEKLEGELSQWKIKYEELSKTKQEMLKQLSILKETHQDELGRMSEDLEDELGARSSMDRKMAELRGEMERLQAENAAEWGRRERLETEKLGLERENKKLRAQVGDLEESLARRRRQNASALDCDLRASQAALFEKNKELADLKHVHGKLKKQFQEKVAELAHANRRVEQHETEVKKLRLRVEELKKELAQAEDELDEAHNQARKLQRSLDEQTEQSENLQVQLEHLQSRLRRQQQNAPLFGKIRSTRFGTEEAGDGASDLDEDEDLQIQVA</sequence>
<protein>
    <recommendedName>
        <fullName evidence="2">Coiled-coil domain-containing protein 102A</fullName>
    </recommendedName>
</protein>
<accession>A0ABQ0F2J3</accession>
<feature type="compositionally biased region" description="Acidic residues" evidence="4">
    <location>
        <begin position="499"/>
        <end position="518"/>
    </location>
</feature>
<dbReference type="SUPFAM" id="SSF90257">
    <property type="entry name" value="Myosin rod fragments"/>
    <property type="match status" value="1"/>
</dbReference>
<feature type="coiled-coil region" evidence="3">
    <location>
        <begin position="38"/>
        <end position="117"/>
    </location>
</feature>
<comment type="caution">
    <text evidence="6">The sequence shown here is derived from an EMBL/GenBank/DDBJ whole genome shotgun (WGS) entry which is preliminary data.</text>
</comment>
<dbReference type="Proteomes" id="UP001623349">
    <property type="component" value="Unassembled WGS sequence"/>
</dbReference>
<evidence type="ECO:0000256" key="4">
    <source>
        <dbReference type="SAM" id="MobiDB-lite"/>
    </source>
</evidence>
<evidence type="ECO:0000256" key="1">
    <source>
        <dbReference type="ARBA" id="ARBA00023054"/>
    </source>
</evidence>
<keyword evidence="7" id="KW-1185">Reference proteome</keyword>
<evidence type="ECO:0000313" key="6">
    <source>
        <dbReference type="EMBL" id="GAB1293499.1"/>
    </source>
</evidence>
<dbReference type="EMBL" id="BAAFST010000008">
    <property type="protein sequence ID" value="GAB1293499.1"/>
    <property type="molecule type" value="Genomic_DNA"/>
</dbReference>
<dbReference type="PANTHER" id="PTHR46292:SF3">
    <property type="entry name" value="COILED-COIL DOMAIN-CONTAINING PROTEIN 102A"/>
    <property type="match status" value="1"/>
</dbReference>
<keyword evidence="1 3" id="KW-0175">Coiled coil</keyword>
<organism evidence="6 7">
    <name type="scientific">Apodemus speciosus</name>
    <name type="common">Large Japanese field mouse</name>
    <dbReference type="NCBI Taxonomy" id="105296"/>
    <lineage>
        <taxon>Eukaryota</taxon>
        <taxon>Metazoa</taxon>
        <taxon>Chordata</taxon>
        <taxon>Craniata</taxon>
        <taxon>Vertebrata</taxon>
        <taxon>Euteleostomi</taxon>
        <taxon>Mammalia</taxon>
        <taxon>Eutheria</taxon>
        <taxon>Euarchontoglires</taxon>
        <taxon>Glires</taxon>
        <taxon>Rodentia</taxon>
        <taxon>Myomorpha</taxon>
        <taxon>Muroidea</taxon>
        <taxon>Muridae</taxon>
        <taxon>Murinae</taxon>
        <taxon>Apodemus</taxon>
    </lineage>
</organism>